<evidence type="ECO:0000256" key="4">
    <source>
        <dbReference type="ARBA" id="ARBA00022679"/>
    </source>
</evidence>
<dbReference type="PANTHER" id="PTHR30606">
    <property type="entry name" value="LIPID A BIOSYNTHESIS LAUROYL ACYLTRANSFERASE"/>
    <property type="match status" value="1"/>
</dbReference>
<accession>A0A1H7F2M2</accession>
<evidence type="ECO:0000313" key="7">
    <source>
        <dbReference type="EMBL" id="SEK20238.1"/>
    </source>
</evidence>
<proteinExistence type="predicted"/>
<evidence type="ECO:0000256" key="3">
    <source>
        <dbReference type="ARBA" id="ARBA00022519"/>
    </source>
</evidence>
<dbReference type="GO" id="GO:0005886">
    <property type="term" value="C:plasma membrane"/>
    <property type="evidence" value="ECO:0007669"/>
    <property type="project" value="UniProtKB-SubCell"/>
</dbReference>
<keyword evidence="4 7" id="KW-0808">Transferase</keyword>
<comment type="subcellular location">
    <subcellularLocation>
        <location evidence="1">Cell inner membrane</location>
    </subcellularLocation>
</comment>
<dbReference type="CDD" id="cd07984">
    <property type="entry name" value="LPLAT_LABLAT-like"/>
    <property type="match status" value="1"/>
</dbReference>
<organism evidence="7 8">
    <name type="scientific">Atopomonas hussainii</name>
    <dbReference type="NCBI Taxonomy" id="1429083"/>
    <lineage>
        <taxon>Bacteria</taxon>
        <taxon>Pseudomonadati</taxon>
        <taxon>Pseudomonadota</taxon>
        <taxon>Gammaproteobacteria</taxon>
        <taxon>Pseudomonadales</taxon>
        <taxon>Pseudomonadaceae</taxon>
        <taxon>Atopomonas</taxon>
    </lineage>
</organism>
<dbReference type="STRING" id="1429083.GCA_001885685_00536"/>
<evidence type="ECO:0000256" key="5">
    <source>
        <dbReference type="ARBA" id="ARBA00023136"/>
    </source>
</evidence>
<keyword evidence="5" id="KW-0472">Membrane</keyword>
<keyword evidence="3" id="KW-0997">Cell inner membrane</keyword>
<dbReference type="GO" id="GO:0016746">
    <property type="term" value="F:acyltransferase activity"/>
    <property type="evidence" value="ECO:0007669"/>
    <property type="project" value="UniProtKB-KW"/>
</dbReference>
<evidence type="ECO:0000256" key="1">
    <source>
        <dbReference type="ARBA" id="ARBA00004533"/>
    </source>
</evidence>
<name>A0A1H7F2M2_9GAMM</name>
<dbReference type="PIRSF" id="PIRSF026649">
    <property type="entry name" value="MsbB"/>
    <property type="match status" value="1"/>
</dbReference>
<evidence type="ECO:0000256" key="2">
    <source>
        <dbReference type="ARBA" id="ARBA00022475"/>
    </source>
</evidence>
<dbReference type="NCBIfam" id="NF004190">
    <property type="entry name" value="PRK05645.1"/>
    <property type="match status" value="1"/>
</dbReference>
<dbReference type="PANTHER" id="PTHR30606:SF10">
    <property type="entry name" value="PHOSPHATIDYLINOSITOL MANNOSIDE ACYLTRANSFERASE"/>
    <property type="match status" value="1"/>
</dbReference>
<dbReference type="InterPro" id="IPR004960">
    <property type="entry name" value="LipA_acyltrans"/>
</dbReference>
<dbReference type="GO" id="GO:0009247">
    <property type="term" value="P:glycolipid biosynthetic process"/>
    <property type="evidence" value="ECO:0007669"/>
    <property type="project" value="UniProtKB-ARBA"/>
</dbReference>
<evidence type="ECO:0000256" key="6">
    <source>
        <dbReference type="ARBA" id="ARBA00023315"/>
    </source>
</evidence>
<dbReference type="AlphaFoldDB" id="A0A1H7F2M2"/>
<gene>
    <name evidence="7" type="ORF">SAMN05216214_10182</name>
</gene>
<sequence length="295" mass="32468">MDAFKGAVVVALLKLFALLPWPAVKALGGLIGWLLWRVPNRSREVVHINLQACFPNMPAAEREQLAQRSLKHIGHTITEAASAWMWPAERTLKLIREVENEALFDQAIASGKPLVLITSHLGNWEVLNQYAASKCKTIILYRPSKLEVVNKLITERRSQQGNPLVPSTREGILKLVKGLREGGVAGIAADPEPSVSSGEFVPFFGVPTLTSKFVPSLVVGGKAQAIVLHALRLDDGSGFKVVIEPAPEDLFAEDVPTAVTALSAAMERSVARYPNQYMWSMKRFKKRPEGMPKLY</sequence>
<protein>
    <submittedName>
        <fullName evidence="7">KDO2-lipid IV(A) lauroyltransferase</fullName>
    </submittedName>
</protein>
<dbReference type="Proteomes" id="UP000185766">
    <property type="component" value="Unassembled WGS sequence"/>
</dbReference>
<keyword evidence="6" id="KW-0012">Acyltransferase</keyword>
<reference evidence="7 8" key="1">
    <citation type="submission" date="2016-10" db="EMBL/GenBank/DDBJ databases">
        <authorList>
            <person name="de Groot N.N."/>
        </authorList>
    </citation>
    <scope>NUCLEOTIDE SEQUENCE [LARGE SCALE GENOMIC DNA]</scope>
    <source>
        <strain evidence="7 8">JCM 19513</strain>
    </source>
</reference>
<evidence type="ECO:0000313" key="8">
    <source>
        <dbReference type="Proteomes" id="UP000185766"/>
    </source>
</evidence>
<dbReference type="RefSeq" id="WP_074864022.1">
    <property type="nucleotide sequence ID" value="NZ_FOAS01000001.1"/>
</dbReference>
<keyword evidence="8" id="KW-1185">Reference proteome</keyword>
<keyword evidence="2" id="KW-1003">Cell membrane</keyword>
<dbReference type="EMBL" id="FOAS01000001">
    <property type="protein sequence ID" value="SEK20238.1"/>
    <property type="molecule type" value="Genomic_DNA"/>
</dbReference>
<dbReference type="Pfam" id="PF03279">
    <property type="entry name" value="Lip_A_acyltrans"/>
    <property type="match status" value="1"/>
</dbReference>